<sequence>MASYIFPVRTSRFASIITTAASALIVLTSVTATPVDARVEPEPPKVVVAGDIQNRNHEIAHNPERNEYFAVWEDFGTVAGEIYGQRLAADGSPLDAPIKIAAQGHNDDGNLLQQSFMPPKVAYNAATNQYLVVFGRDASGADDIEDRRFAVVLGRLVSDMGALVGGEVPLNPPLGTAQTGLAGACYPRYPDVVADPNTGGYVLAYTKIFYGNPVRGTCDGLENEVTTTVQALSGSLGRGTRVDVLTNSEEGTPIPALGHNPVTNQIMVTRSFTELRAGANRDGRRFEAQILTSALTPVGSILTVDVDPVDPIYSGPVMRAIPVGDPATGNWFVASTTRFAGTIWTNLLDRNGASLRTGTRSDSGVMQSVDAVGDGTFVFSTNRGDIFHVRADGSEIHQTAPFSGQIYETPSVAIGADGTGVAVGAKGADTVAVGFSVVAPGILTLPPARLLETRSGSGVSTVDGEALGDGPVPGGQVKVLQVAGRGGVPADAEAVNLNVSAAQASGVGFITVYPCDADQPTASNLNYTSSGAASAAAFATLSAAGTVCLYTSASAHLIVDVNGFVPDGGSVSPLVPARLLDSRPTGETIDGVSQRLGRVGANSTTTLKVTGRGGVTSDADAVVVNATAIKPSTGAFLTVYPCDQDQPSASSLNAAAGSIVNNLVVAKVSAAGTICVFSSAATDLVVDVAAFVPAGGGLLSIVPARLLETRAGLDTVDGQSATTSPVGAMSRTSLRVAGRGGVSEDATGAVLNVAAIRPDTGGFITAYPCDEDRPEASNVNFTAGSIVSNAVVVKLSASGDVCLYSTSGTDLAVDVVGYTVDA</sequence>
<dbReference type="Proteomes" id="UP000011863">
    <property type="component" value="Chromosome"/>
</dbReference>
<protein>
    <submittedName>
        <fullName evidence="1">Uncharacterized protein</fullName>
    </submittedName>
</protein>
<proteinExistence type="predicted"/>
<name>A0A6C7E3C0_ILUCY</name>
<keyword evidence="2" id="KW-1185">Reference proteome</keyword>
<dbReference type="AlphaFoldDB" id="A0A6C7E3C0"/>
<evidence type="ECO:0000313" key="1">
    <source>
        <dbReference type="EMBL" id="BAN00842.1"/>
    </source>
</evidence>
<dbReference type="KEGG" id="aym:YM304_05280"/>
<reference evidence="1 2" key="1">
    <citation type="journal article" date="2013" name="Int. J. Syst. Evol. Microbiol.">
        <title>Ilumatobacter nonamiense sp. nov. and Ilumatobacter coccineum sp. nov., isolated from seashore sand.</title>
        <authorList>
            <person name="Matsumoto A."/>
            <person name="Kasai H."/>
            <person name="Matsuo Y."/>
            <person name="Shizuri Y."/>
            <person name="Ichikawa N."/>
            <person name="Fujita N."/>
            <person name="Omura S."/>
            <person name="Takahashi Y."/>
        </authorList>
    </citation>
    <scope>NUCLEOTIDE SEQUENCE [LARGE SCALE GENOMIC DNA]</scope>
    <source>
        <strain evidence="2">NBRC 103263 / KCTC 29153 / YM16-304</strain>
    </source>
</reference>
<dbReference type="EMBL" id="AP012057">
    <property type="protein sequence ID" value="BAN00842.1"/>
    <property type="molecule type" value="Genomic_DNA"/>
</dbReference>
<accession>A0A6C7E3C0</accession>
<organism evidence="1 2">
    <name type="scientific">Ilumatobacter coccineus (strain NBRC 103263 / KCTC 29153 / YM16-304)</name>
    <dbReference type="NCBI Taxonomy" id="1313172"/>
    <lineage>
        <taxon>Bacteria</taxon>
        <taxon>Bacillati</taxon>
        <taxon>Actinomycetota</taxon>
        <taxon>Acidimicrobiia</taxon>
        <taxon>Acidimicrobiales</taxon>
        <taxon>Ilumatobacteraceae</taxon>
        <taxon>Ilumatobacter</taxon>
    </lineage>
</organism>
<gene>
    <name evidence="1" type="ORF">YM304_05280</name>
</gene>
<evidence type="ECO:0000313" key="2">
    <source>
        <dbReference type="Proteomes" id="UP000011863"/>
    </source>
</evidence>